<proteinExistence type="predicted"/>
<keyword evidence="2" id="KW-1185">Reference proteome</keyword>
<evidence type="ECO:0000313" key="1">
    <source>
        <dbReference type="EMBL" id="KAF4342950.1"/>
    </source>
</evidence>
<dbReference type="Gene3D" id="1.25.40.20">
    <property type="entry name" value="Ankyrin repeat-containing domain"/>
    <property type="match status" value="1"/>
</dbReference>
<dbReference type="OrthoDB" id="341259at2759"/>
<name>A0A9P5AQB7_9HYPO</name>
<dbReference type="AlphaFoldDB" id="A0A9P5AQB7"/>
<dbReference type="InterPro" id="IPR036770">
    <property type="entry name" value="Ankyrin_rpt-contain_sf"/>
</dbReference>
<protein>
    <recommendedName>
        <fullName evidence="3">Ankyrin repeat protein</fullName>
    </recommendedName>
</protein>
<organism evidence="1 2">
    <name type="scientific">Fusarium beomiforme</name>
    <dbReference type="NCBI Taxonomy" id="44412"/>
    <lineage>
        <taxon>Eukaryota</taxon>
        <taxon>Fungi</taxon>
        <taxon>Dikarya</taxon>
        <taxon>Ascomycota</taxon>
        <taxon>Pezizomycotina</taxon>
        <taxon>Sordariomycetes</taxon>
        <taxon>Hypocreomycetidae</taxon>
        <taxon>Hypocreales</taxon>
        <taxon>Nectriaceae</taxon>
        <taxon>Fusarium</taxon>
        <taxon>Fusarium burgessii species complex</taxon>
    </lineage>
</organism>
<comment type="caution">
    <text evidence="1">The sequence shown here is derived from an EMBL/GenBank/DDBJ whole genome shotgun (WGS) entry which is preliminary data.</text>
</comment>
<reference evidence="1" key="2">
    <citation type="submission" date="2020-02" db="EMBL/GenBank/DDBJ databases">
        <title>Identification and distribution of gene clusters putatively required for synthesis of sphingolipid metabolism inhibitors in phylogenetically diverse species of the filamentous fungus Fusarium.</title>
        <authorList>
            <person name="Kim H.-S."/>
            <person name="Busman M."/>
            <person name="Brown D.W."/>
            <person name="Divon H."/>
            <person name="Uhlig S."/>
            <person name="Proctor R.H."/>
        </authorList>
    </citation>
    <scope>NUCLEOTIDE SEQUENCE</scope>
    <source>
        <strain evidence="1">NRRL 25174</strain>
    </source>
</reference>
<gene>
    <name evidence="1" type="ORF">FBEOM_3040</name>
</gene>
<dbReference type="EMBL" id="PVQB02000112">
    <property type="protein sequence ID" value="KAF4342950.1"/>
    <property type="molecule type" value="Genomic_DNA"/>
</dbReference>
<evidence type="ECO:0000313" key="2">
    <source>
        <dbReference type="Proteomes" id="UP000730481"/>
    </source>
</evidence>
<reference evidence="1" key="1">
    <citation type="journal article" date="2017" name="Mycologia">
        <title>Fusarium algeriense, sp. nov., a novel toxigenic crown rot pathogen of durum wheat from Algeria is nested in the Fusarium burgessii species complex.</title>
        <authorList>
            <person name="Laraba I."/>
            <person name="Keddad A."/>
            <person name="Boureghda H."/>
            <person name="Abdallah N."/>
            <person name="Vaughan M.M."/>
            <person name="Proctor R.H."/>
            <person name="Busman M."/>
            <person name="O'Donnell K."/>
        </authorList>
    </citation>
    <scope>NUCLEOTIDE SEQUENCE</scope>
    <source>
        <strain evidence="1">NRRL 25174</strain>
    </source>
</reference>
<dbReference type="Proteomes" id="UP000730481">
    <property type="component" value="Unassembled WGS sequence"/>
</dbReference>
<evidence type="ECO:0008006" key="3">
    <source>
        <dbReference type="Google" id="ProtNLM"/>
    </source>
</evidence>
<sequence>MAHLRSSAGDDSRYIVNSALNFLHHLSDISTKSFMISYSRDMIPSDTFSPGGTIRSAAQGNIKEDVSLLCYAAIQGLDSLIYALVGISDRADWRFQKELDKSLFLALCAGNRITANLLLSFGADPGRKYSFCGLHAAARRGFHDEIKRYIEDYGVSPDVKDEMSTTPIVYAMMLEAPHDWETIDVLLKLGARADITVDGLTYAQYAASYFSGKTYLALRLEQAANTSPTYIESRTSSYTMGRD</sequence>
<dbReference type="SUPFAM" id="SSF48403">
    <property type="entry name" value="Ankyrin repeat"/>
    <property type="match status" value="1"/>
</dbReference>
<accession>A0A9P5AQB7</accession>